<dbReference type="InterPro" id="IPR003245">
    <property type="entry name" value="Phytocyanin_dom"/>
</dbReference>
<keyword evidence="2" id="KW-0186">Copper</keyword>
<evidence type="ECO:0000256" key="2">
    <source>
        <dbReference type="ARBA" id="ARBA00023008"/>
    </source>
</evidence>
<reference evidence="9" key="2">
    <citation type="submission" date="2025-08" db="UniProtKB">
        <authorList>
            <consortium name="RefSeq"/>
        </authorList>
    </citation>
    <scope>IDENTIFICATION</scope>
    <source>
        <tissue evidence="9">Leaf</tissue>
    </source>
</reference>
<protein>
    <recommendedName>
        <fullName evidence="4">Basic blue protein</fullName>
    </recommendedName>
    <alternativeName>
        <fullName evidence="5">Plantacyanin</fullName>
    </alternativeName>
</protein>
<evidence type="ECO:0000256" key="1">
    <source>
        <dbReference type="ARBA" id="ARBA00022723"/>
    </source>
</evidence>
<evidence type="ECO:0000256" key="5">
    <source>
        <dbReference type="ARBA" id="ARBA00082491"/>
    </source>
</evidence>
<dbReference type="PROSITE" id="PS00196">
    <property type="entry name" value="COPPER_BLUE"/>
    <property type="match status" value="1"/>
</dbReference>
<evidence type="ECO:0000256" key="4">
    <source>
        <dbReference type="ARBA" id="ARBA00071970"/>
    </source>
</evidence>
<dbReference type="OrthoDB" id="2011645at2759"/>
<accession>A0A6P8DIN5</accession>
<evidence type="ECO:0000256" key="6">
    <source>
        <dbReference type="SAM" id="SignalP"/>
    </source>
</evidence>
<dbReference type="AlphaFoldDB" id="A0A6P8DIN5"/>
<reference evidence="8" key="1">
    <citation type="journal article" date="2020" name="Plant Biotechnol. J.">
        <title>The pomegranate (Punica granatum L.) draft genome dissects genetic divergence between soft- and hard-seeded cultivars.</title>
        <authorList>
            <person name="Luo X."/>
            <person name="Li H."/>
            <person name="Wu Z."/>
            <person name="Yao W."/>
            <person name="Zhao P."/>
            <person name="Cao D."/>
            <person name="Yu H."/>
            <person name="Li K."/>
            <person name="Poudel K."/>
            <person name="Zhao D."/>
            <person name="Zhang F."/>
            <person name="Xia X."/>
            <person name="Chen L."/>
            <person name="Wang Q."/>
            <person name="Jing D."/>
            <person name="Cao S."/>
        </authorList>
    </citation>
    <scope>NUCLEOTIDE SEQUENCE [LARGE SCALE GENOMIC DNA]</scope>
    <source>
        <strain evidence="8">cv. Tunisia</strain>
    </source>
</reference>
<dbReference type="PROSITE" id="PS51485">
    <property type="entry name" value="PHYTOCYANIN"/>
    <property type="match status" value="1"/>
</dbReference>
<feature type="chain" id="PRO_5027923749" description="Basic blue protein" evidence="6">
    <location>
        <begin position="51"/>
        <end position="146"/>
    </location>
</feature>
<dbReference type="FunFam" id="2.60.40.420:FF:000013">
    <property type="entry name" value="basic blue protein-like"/>
    <property type="match status" value="1"/>
</dbReference>
<dbReference type="InterPro" id="IPR008972">
    <property type="entry name" value="Cupredoxin"/>
</dbReference>
<dbReference type="InterPro" id="IPR039391">
    <property type="entry name" value="Phytocyanin-like"/>
</dbReference>
<dbReference type="GeneID" id="116204945"/>
<dbReference type="RefSeq" id="XP_031393191.1">
    <property type="nucleotide sequence ID" value="XM_031537331.1"/>
</dbReference>
<dbReference type="GO" id="GO:0005886">
    <property type="term" value="C:plasma membrane"/>
    <property type="evidence" value="ECO:0007669"/>
    <property type="project" value="TreeGrafter"/>
</dbReference>
<feature type="domain" description="Phytocyanin" evidence="7">
    <location>
        <begin position="51"/>
        <end position="146"/>
    </location>
</feature>
<gene>
    <name evidence="9" type="primary">LOC116204945</name>
</gene>
<keyword evidence="8" id="KW-1185">Reference proteome</keyword>
<dbReference type="InterPro" id="IPR041844">
    <property type="entry name" value="Plantacyanin"/>
</dbReference>
<keyword evidence="6" id="KW-0732">Signal</keyword>
<proteinExistence type="predicted"/>
<feature type="signal peptide" evidence="6">
    <location>
        <begin position="1"/>
        <end position="50"/>
    </location>
</feature>
<keyword evidence="1" id="KW-0479">Metal-binding</keyword>
<evidence type="ECO:0000259" key="7">
    <source>
        <dbReference type="PROSITE" id="PS51485"/>
    </source>
</evidence>
<name>A0A6P8DIN5_PUNGR</name>
<dbReference type="GO" id="GO:0009055">
    <property type="term" value="F:electron transfer activity"/>
    <property type="evidence" value="ECO:0007669"/>
    <property type="project" value="InterPro"/>
</dbReference>
<sequence length="146" mass="15687">MSSFSAVRPSPSPRAFRTAFLAKMSQGRGSAMAVSLLLCLLVLHSDPAHAATYPVGDARGWSFDSAGWSGGKRFKAGDILVFNYNPTRHNVVAVPKGSYDSCKTPRGAKVYQTGNDKIKLVRGQNYFICNFPGHCESGMKIAITAA</sequence>
<dbReference type="SUPFAM" id="SSF49503">
    <property type="entry name" value="Cupredoxins"/>
    <property type="match status" value="1"/>
</dbReference>
<dbReference type="Gene3D" id="2.60.40.420">
    <property type="entry name" value="Cupredoxins - blue copper proteins"/>
    <property type="match status" value="1"/>
</dbReference>
<evidence type="ECO:0000313" key="9">
    <source>
        <dbReference type="RefSeq" id="XP_031393191.1"/>
    </source>
</evidence>
<keyword evidence="3" id="KW-1015">Disulfide bond</keyword>
<dbReference type="Proteomes" id="UP000515151">
    <property type="component" value="Chromosome 4"/>
</dbReference>
<dbReference type="PANTHER" id="PTHR33021">
    <property type="entry name" value="BLUE COPPER PROTEIN"/>
    <property type="match status" value="1"/>
</dbReference>
<dbReference type="GO" id="GO:0046872">
    <property type="term" value="F:metal ion binding"/>
    <property type="evidence" value="ECO:0007669"/>
    <property type="project" value="UniProtKB-KW"/>
</dbReference>
<organism evidence="8 9">
    <name type="scientific">Punica granatum</name>
    <name type="common">Pomegranate</name>
    <dbReference type="NCBI Taxonomy" id="22663"/>
    <lineage>
        <taxon>Eukaryota</taxon>
        <taxon>Viridiplantae</taxon>
        <taxon>Streptophyta</taxon>
        <taxon>Embryophyta</taxon>
        <taxon>Tracheophyta</taxon>
        <taxon>Spermatophyta</taxon>
        <taxon>Magnoliopsida</taxon>
        <taxon>eudicotyledons</taxon>
        <taxon>Gunneridae</taxon>
        <taxon>Pentapetalae</taxon>
        <taxon>rosids</taxon>
        <taxon>malvids</taxon>
        <taxon>Myrtales</taxon>
        <taxon>Lythraceae</taxon>
        <taxon>Punica</taxon>
    </lineage>
</organism>
<evidence type="ECO:0000256" key="3">
    <source>
        <dbReference type="ARBA" id="ARBA00023157"/>
    </source>
</evidence>
<dbReference type="Pfam" id="PF02298">
    <property type="entry name" value="Cu_bind_like"/>
    <property type="match status" value="1"/>
</dbReference>
<dbReference type="InterPro" id="IPR028871">
    <property type="entry name" value="BlueCu_1_BS"/>
</dbReference>
<evidence type="ECO:0000313" key="8">
    <source>
        <dbReference type="Proteomes" id="UP000515151"/>
    </source>
</evidence>
<dbReference type="PANTHER" id="PTHR33021:SF9">
    <property type="entry name" value="PUTATIVE, EXPRESSED-RELATED"/>
    <property type="match status" value="1"/>
</dbReference>
<dbReference type="CDD" id="cd11013">
    <property type="entry name" value="Plantacyanin"/>
    <property type="match status" value="1"/>
</dbReference>